<dbReference type="Gene3D" id="3.30.930.10">
    <property type="entry name" value="Bira Bifunctional Protein, Domain 2"/>
    <property type="match status" value="1"/>
</dbReference>
<dbReference type="InterPro" id="IPR036621">
    <property type="entry name" value="Anticodon-bd_dom_sf"/>
</dbReference>
<sequence>MINKGSVDSLVNLCSRRGILLPSYEIYGELAGFYDYGPIGVSIRHKIEALWRDMFIDNMGNLEVFTSIIGPSVMFEASGHLGTFTDPITKCEKCGSTYRVDKILQAYFIGKKDMQKANDVLKMNNEALANTLHESGLKCEKCGEKLGKVVSFNLMMGTDIGPLGTVKGFLRPETAQGIFTDFKKLARVYGFKLPIGIGQVGKAFRNEISPRKILIRMREFTQMELEFFFDPEEKSLRINGVEIGPNSLTKEVNFLSRDTQENGSQTAKKIKINELVSSGLVPNALMGYLIQIESEFLEAMGIKEGDIRYRQPMKEELPHYSKGNVDVEVLVGNDFEEVVGNAYRTDFDLQNHQKYSKEDMAIMSGDRKLVPHVIEVSFGLDRLFWAMLSGAIYMDDSRGWDVLMLKPRMAPYDYAVFPLQKDDKIMAKAYGINSKLKALKLSTYFSQSGSIGKRYARADEIGIPKAITIDYQTLEDDTVTVRDINDASQIRVKVGELK</sequence>
<dbReference type="InterPro" id="IPR045864">
    <property type="entry name" value="aa-tRNA-synth_II/BPL/LPL"/>
</dbReference>
<dbReference type="Gene3D" id="3.30.40.230">
    <property type="match status" value="1"/>
</dbReference>
<dbReference type="InterPro" id="IPR006195">
    <property type="entry name" value="aa-tRNA-synth_II"/>
</dbReference>
<dbReference type="NCBIfam" id="NF003211">
    <property type="entry name" value="PRK04173.1"/>
    <property type="match status" value="1"/>
</dbReference>
<accession>T1B2C9</accession>
<dbReference type="InterPro" id="IPR027031">
    <property type="entry name" value="Gly-tRNA_synthase/POLG2"/>
</dbReference>
<dbReference type="InterPro" id="IPR002315">
    <property type="entry name" value="tRNA-synt_gly"/>
</dbReference>
<reference evidence="4" key="1">
    <citation type="submission" date="2013-08" db="EMBL/GenBank/DDBJ databases">
        <authorList>
            <person name="Mendez C."/>
            <person name="Richter M."/>
            <person name="Ferrer M."/>
            <person name="Sanchez J."/>
        </authorList>
    </citation>
    <scope>NUCLEOTIDE SEQUENCE</scope>
</reference>
<dbReference type="GO" id="GO:0004820">
    <property type="term" value="F:glycine-tRNA ligase activity"/>
    <property type="evidence" value="ECO:0007669"/>
    <property type="project" value="UniProtKB-EC"/>
</dbReference>
<dbReference type="PANTHER" id="PTHR10745">
    <property type="entry name" value="GLYCYL-TRNA SYNTHETASE/DNA POLYMERASE SUBUNIT GAMMA-2"/>
    <property type="match status" value="1"/>
</dbReference>
<dbReference type="AlphaFoldDB" id="T1B2C9"/>
<dbReference type="PRINTS" id="PR01043">
    <property type="entry name" value="TRNASYNTHGLY"/>
</dbReference>
<dbReference type="NCBIfam" id="TIGR00389">
    <property type="entry name" value="glyS_dimeric"/>
    <property type="match status" value="1"/>
</dbReference>
<dbReference type="GO" id="GO:0005524">
    <property type="term" value="F:ATP binding"/>
    <property type="evidence" value="ECO:0007669"/>
    <property type="project" value="InterPro"/>
</dbReference>
<dbReference type="InterPro" id="IPR004154">
    <property type="entry name" value="Anticodon-bd"/>
</dbReference>
<dbReference type="GO" id="GO:0006426">
    <property type="term" value="P:glycyl-tRNA aminoacylation"/>
    <property type="evidence" value="ECO:0007669"/>
    <property type="project" value="InterPro"/>
</dbReference>
<reference evidence="4" key="2">
    <citation type="journal article" date="2014" name="ISME J.">
        <title>Microbial stratification in low pH oxic and suboxic macroscopic growths along an acid mine drainage.</title>
        <authorList>
            <person name="Mendez-Garcia C."/>
            <person name="Mesa V."/>
            <person name="Sprenger R.R."/>
            <person name="Richter M."/>
            <person name="Diez M.S."/>
            <person name="Solano J."/>
            <person name="Bargiela R."/>
            <person name="Golyshina O.V."/>
            <person name="Manteca A."/>
            <person name="Ramos J.L."/>
            <person name="Gallego J.R."/>
            <person name="Llorente I."/>
            <person name="Martins Dos Santos V.A."/>
            <person name="Jensen O.N."/>
            <person name="Pelaez A.I."/>
            <person name="Sanchez J."/>
            <person name="Ferrer M."/>
        </authorList>
    </citation>
    <scope>NUCLEOTIDE SEQUENCE</scope>
</reference>
<dbReference type="Pfam" id="PF03129">
    <property type="entry name" value="HGTP_anticodon"/>
    <property type="match status" value="1"/>
</dbReference>
<organism evidence="4">
    <name type="scientific">mine drainage metagenome</name>
    <dbReference type="NCBI Taxonomy" id="410659"/>
    <lineage>
        <taxon>unclassified sequences</taxon>
        <taxon>metagenomes</taxon>
        <taxon>ecological metagenomes</taxon>
    </lineage>
</organism>
<feature type="domain" description="Aminoacyl-transfer RNA synthetases class-II family profile" evidence="3">
    <location>
        <begin position="8"/>
        <end position="407"/>
    </location>
</feature>
<protein>
    <recommendedName>
        <fullName evidence="1">glycine--tRNA ligase</fullName>
        <ecNumber evidence="1">6.1.1.14</ecNumber>
    </recommendedName>
    <alternativeName>
        <fullName evidence="2">Diadenosine tetraphosphate synthetase</fullName>
    </alternativeName>
</protein>
<evidence type="ECO:0000256" key="1">
    <source>
        <dbReference type="ARBA" id="ARBA00012829"/>
    </source>
</evidence>
<evidence type="ECO:0000313" key="4">
    <source>
        <dbReference type="EMBL" id="EQD47014.1"/>
    </source>
</evidence>
<evidence type="ECO:0000259" key="3">
    <source>
        <dbReference type="PROSITE" id="PS50862"/>
    </source>
</evidence>
<dbReference type="PANTHER" id="PTHR10745:SF0">
    <property type="entry name" value="GLYCINE--TRNA LIGASE"/>
    <property type="match status" value="1"/>
</dbReference>
<dbReference type="EMBL" id="AUZZ01006213">
    <property type="protein sequence ID" value="EQD47014.1"/>
    <property type="molecule type" value="Genomic_DNA"/>
</dbReference>
<keyword evidence="4" id="KW-0436">Ligase</keyword>
<keyword evidence="4" id="KW-0030">Aminoacyl-tRNA synthetase</keyword>
<dbReference type="GO" id="GO:0005737">
    <property type="term" value="C:cytoplasm"/>
    <property type="evidence" value="ECO:0007669"/>
    <property type="project" value="InterPro"/>
</dbReference>
<dbReference type="Gene3D" id="3.40.50.800">
    <property type="entry name" value="Anticodon-binding domain"/>
    <property type="match status" value="1"/>
</dbReference>
<gene>
    <name evidence="4" type="ORF">B2A_08622</name>
</gene>
<comment type="caution">
    <text evidence="4">The sequence shown here is derived from an EMBL/GenBank/DDBJ whole genome shotgun (WGS) entry which is preliminary data.</text>
</comment>
<dbReference type="SUPFAM" id="SSF55681">
    <property type="entry name" value="Class II aaRS and biotin synthetases"/>
    <property type="match status" value="1"/>
</dbReference>
<evidence type="ECO:0000256" key="2">
    <source>
        <dbReference type="ARBA" id="ARBA00030057"/>
    </source>
</evidence>
<proteinExistence type="predicted"/>
<dbReference type="SUPFAM" id="SSF52954">
    <property type="entry name" value="Class II aaRS ABD-related"/>
    <property type="match status" value="1"/>
</dbReference>
<dbReference type="PROSITE" id="PS50862">
    <property type="entry name" value="AA_TRNA_LIGASE_II"/>
    <property type="match status" value="1"/>
</dbReference>
<dbReference type="EC" id="6.1.1.14" evidence="1"/>
<name>T1B2C9_9ZZZZ</name>